<comment type="caution">
    <text evidence="4">The sequence shown here is derived from an EMBL/GenBank/DDBJ whole genome shotgun (WGS) entry which is preliminary data.</text>
</comment>
<evidence type="ECO:0000256" key="1">
    <source>
        <dbReference type="ARBA" id="ARBA00008068"/>
    </source>
</evidence>
<dbReference type="Pfam" id="PF03321">
    <property type="entry name" value="GH3"/>
    <property type="match status" value="1"/>
</dbReference>
<gene>
    <name evidence="4" type="ORF">GOP47_0025417</name>
</gene>
<dbReference type="Pfam" id="PF23571">
    <property type="entry name" value="GH3_M"/>
    <property type="match status" value="1"/>
</dbReference>
<feature type="domain" description="GH3 C-terminal" evidence="3">
    <location>
        <begin position="370"/>
        <end position="518"/>
    </location>
</feature>
<comment type="similarity">
    <text evidence="1">Belongs to the IAA-amido conjugating enzyme family.</text>
</comment>
<dbReference type="Proteomes" id="UP000886520">
    <property type="component" value="Chromosome 25"/>
</dbReference>
<feature type="domain" description="GH3 middle" evidence="2">
    <location>
        <begin position="302"/>
        <end position="353"/>
    </location>
</feature>
<reference evidence="4" key="1">
    <citation type="submission" date="2021-01" db="EMBL/GenBank/DDBJ databases">
        <title>Adiantum capillus-veneris genome.</title>
        <authorList>
            <person name="Fang Y."/>
            <person name="Liao Q."/>
        </authorList>
    </citation>
    <scope>NUCLEOTIDE SEQUENCE</scope>
    <source>
        <strain evidence="4">H3</strain>
        <tissue evidence="4">Leaf</tissue>
    </source>
</reference>
<organism evidence="4 5">
    <name type="scientific">Adiantum capillus-veneris</name>
    <name type="common">Maidenhair fern</name>
    <dbReference type="NCBI Taxonomy" id="13818"/>
    <lineage>
        <taxon>Eukaryota</taxon>
        <taxon>Viridiplantae</taxon>
        <taxon>Streptophyta</taxon>
        <taxon>Embryophyta</taxon>
        <taxon>Tracheophyta</taxon>
        <taxon>Polypodiopsida</taxon>
        <taxon>Polypodiidae</taxon>
        <taxon>Polypodiales</taxon>
        <taxon>Pteridineae</taxon>
        <taxon>Pteridaceae</taxon>
        <taxon>Vittarioideae</taxon>
        <taxon>Adiantum</taxon>
    </lineage>
</organism>
<dbReference type="InterPro" id="IPR004993">
    <property type="entry name" value="GH3"/>
</dbReference>
<dbReference type="PANTHER" id="PTHR31901:SF48">
    <property type="entry name" value="INDOLE-3-ACETIC ACID-AMIDO SYNTHETASE GH3.10"/>
    <property type="match status" value="1"/>
</dbReference>
<evidence type="ECO:0000313" key="4">
    <source>
        <dbReference type="EMBL" id="KAI5059098.1"/>
    </source>
</evidence>
<dbReference type="PANTHER" id="PTHR31901">
    <property type="entry name" value="GH3 DOMAIN-CONTAINING PROTEIN"/>
    <property type="match status" value="1"/>
</dbReference>
<sequence length="538" mass="59787">MPAAADNSPISTSARTAIDSTIADFVEETKNAAAVQTNVLTNITPQCAHRPYFDRIGEGDRSAILTADPIETLSLSSGTTSDGQQKYLVLYKEILEASGRLGKIAAAYRSRAFPTRAGGMFPELVLWKIVHNPRWACLWNSHDASLSKQRVQAEAEVGPCSPDEVVRHSDNGQAMYCHLLCALLCWEELEFMTATFAYTFVEAFRTFKLEWANLCEDIRHGKLNSWITDPALRAAMSKFLRRPDPKRADIIAAKCCALEGWAGVIPAIWPNCKYIYSIMTGSMEPYLNCLQHYAGTLRTSWEEGNPVGLTEVEVGREYEVLLTTYGGLYRYKLGDVVRVTSFFNASPQLAYVCQRNVLLTVHIDKNTEKDLQIAVNEALEELKRLDANAELVDFTSFADLSSSPGHYVLFWELSRRSNCKLANQETAMPPTNDDDSDAAINSKEQALCQESALRECATAMDLAFVDPGYVGSRKIKTIGALELFVVEPGTFRFLLDRYLKRGIGAIAQYKTPRCIPSQEVLDILTSRVVLSVCSGAYL</sequence>
<keyword evidence="5" id="KW-1185">Reference proteome</keyword>
<dbReference type="GO" id="GO:0016881">
    <property type="term" value="F:acid-amino acid ligase activity"/>
    <property type="evidence" value="ECO:0007669"/>
    <property type="project" value="TreeGrafter"/>
</dbReference>
<accession>A0A9D4U0L3</accession>
<dbReference type="AlphaFoldDB" id="A0A9D4U0L3"/>
<proteinExistence type="inferred from homology"/>
<dbReference type="InterPro" id="IPR055378">
    <property type="entry name" value="GH3_C"/>
</dbReference>
<protein>
    <submittedName>
        <fullName evidence="4">Uncharacterized protein</fullName>
    </submittedName>
</protein>
<dbReference type="GO" id="GO:0005737">
    <property type="term" value="C:cytoplasm"/>
    <property type="evidence" value="ECO:0007669"/>
    <property type="project" value="TreeGrafter"/>
</dbReference>
<dbReference type="Pfam" id="PF23572">
    <property type="entry name" value="GH3_C"/>
    <property type="match status" value="1"/>
</dbReference>
<evidence type="ECO:0000313" key="5">
    <source>
        <dbReference type="Proteomes" id="UP000886520"/>
    </source>
</evidence>
<dbReference type="InterPro" id="IPR055377">
    <property type="entry name" value="GH3_M"/>
</dbReference>
<evidence type="ECO:0000259" key="2">
    <source>
        <dbReference type="Pfam" id="PF23571"/>
    </source>
</evidence>
<evidence type="ECO:0000259" key="3">
    <source>
        <dbReference type="Pfam" id="PF23572"/>
    </source>
</evidence>
<dbReference type="EMBL" id="JABFUD020000025">
    <property type="protein sequence ID" value="KAI5059098.1"/>
    <property type="molecule type" value="Genomic_DNA"/>
</dbReference>
<dbReference type="OrthoDB" id="10004661at2759"/>
<name>A0A9D4U0L3_ADICA</name>